<gene>
    <name evidence="1" type="ORF">ACFSJF_02030</name>
</gene>
<reference evidence="2" key="1">
    <citation type="journal article" date="2019" name="Int. J. Syst. Evol. Microbiol.">
        <title>The Global Catalogue of Microorganisms (GCM) 10K type strain sequencing project: providing services to taxonomists for standard genome sequencing and annotation.</title>
        <authorList>
            <consortium name="The Broad Institute Genomics Platform"/>
            <consortium name="The Broad Institute Genome Sequencing Center for Infectious Disease"/>
            <person name="Wu L."/>
            <person name="Ma J."/>
        </authorList>
    </citation>
    <scope>NUCLEOTIDE SEQUENCE [LARGE SCALE GENOMIC DNA]</scope>
    <source>
        <strain evidence="2">R28</strain>
    </source>
</reference>
<evidence type="ECO:0000313" key="1">
    <source>
        <dbReference type="EMBL" id="MFD2043089.1"/>
    </source>
</evidence>
<name>A0ABW4VTS2_9BACI</name>
<accession>A0ABW4VTS2</accession>
<proteinExistence type="predicted"/>
<sequence length="771" mass="86967">MFTNDEIKSLGLKLANAEKEQEVDRVLEEYNLLDDKLWKPFGDNENNFSVIGAQQSSPEAALVEKLINSVDAVLIRKALENGIDPEGDKAPNNIKKALHHLFDIHDGKLSNLSTHKRATLSNNIKLLATGRKTSPSYSIVDKGEGQTPNKLPQTILSLSKSNKLRIPFVQGKFNMGGTGVLQFCGNQNYQLVISKRCPYIPDNFNQYNGKVDTSKDYWGVTIVRRSQPQHGAKSSIYEYLAPNDSILCFKSDSLAIHGESLEWGTFIKLYDYKIGSLKTVATLNLYYALSILMPSVALPIRILEKRNYRGNTLETTLSGLNLRLQEDRSKNLEEGFPYESELSVDGHKVKYSINVFKEGKDDNYRNKNEGVIFVINGQTHGFLPKSIYSRKNVGLGYLANSILTILDCTNLPLRAREDLFMNSRDKLRNVELKRRLEDILEDLFKQDTHLKKLQQERRQKALHDQLNNSKPMTDVLQNIIKSNPTLKELLLGGGNISNPFDPSDSEKPNKPFIGIRYPTYFTLVKPSQHPKIVAKNRKARIKFKTDAEDNYLGRNDDPGILDLTLNGNSVLDYSLNQSNGTVTINIKLPPACKVGDVLNYKVEVTDSVQQKPFVEEITIQVGVKFKKSTGGNSTPRNRSKTLAPPQVKEITKKEWGQYHMDGNGSLRVFDSGEGTYDFFINIDNDHLFAELSKHKDAEKIETIKSQYKYGIALVGLATIQHYLNKEHEEDNTEEDRDISEVVYEHTKILSPIFIPMIYSVSGIGVEATVIS</sequence>
<dbReference type="Proteomes" id="UP001597383">
    <property type="component" value="Unassembled WGS sequence"/>
</dbReference>
<keyword evidence="2" id="KW-1185">Reference proteome</keyword>
<evidence type="ECO:0000313" key="2">
    <source>
        <dbReference type="Proteomes" id="UP001597383"/>
    </source>
</evidence>
<dbReference type="EMBL" id="JBHUHQ010000002">
    <property type="protein sequence ID" value="MFD2043089.1"/>
    <property type="molecule type" value="Genomic_DNA"/>
</dbReference>
<dbReference type="RefSeq" id="WP_377554900.1">
    <property type="nucleotide sequence ID" value="NZ_JBHUHQ010000002.1"/>
</dbReference>
<protein>
    <submittedName>
        <fullName evidence="1">Uncharacterized protein</fullName>
    </submittedName>
</protein>
<comment type="caution">
    <text evidence="1">The sequence shown here is derived from an EMBL/GenBank/DDBJ whole genome shotgun (WGS) entry which is preliminary data.</text>
</comment>
<organism evidence="1 2">
    <name type="scientific">Ornithinibacillus salinisoli</name>
    <dbReference type="NCBI Taxonomy" id="1848459"/>
    <lineage>
        <taxon>Bacteria</taxon>
        <taxon>Bacillati</taxon>
        <taxon>Bacillota</taxon>
        <taxon>Bacilli</taxon>
        <taxon>Bacillales</taxon>
        <taxon>Bacillaceae</taxon>
        <taxon>Ornithinibacillus</taxon>
    </lineage>
</organism>